<evidence type="ECO:0000259" key="6">
    <source>
        <dbReference type="Pfam" id="PF05175"/>
    </source>
</evidence>
<gene>
    <name evidence="5 8" type="primary">prmC</name>
    <name evidence="8" type="ORF">E9531_05120</name>
</gene>
<dbReference type="NCBIfam" id="TIGR03534">
    <property type="entry name" value="RF_mod_PrmC"/>
    <property type="match status" value="1"/>
</dbReference>
<feature type="binding site" evidence="5">
    <location>
        <begin position="125"/>
        <end position="129"/>
    </location>
    <ligand>
        <name>S-adenosyl-L-methionine</name>
        <dbReference type="ChEBI" id="CHEBI:59789"/>
    </ligand>
</feature>
<dbReference type="GO" id="GO:0102559">
    <property type="term" value="F:peptide chain release factor N(5)-glutamine methyltransferase activity"/>
    <property type="evidence" value="ECO:0007669"/>
    <property type="project" value="UniProtKB-EC"/>
</dbReference>
<dbReference type="GO" id="GO:0032259">
    <property type="term" value="P:methylation"/>
    <property type="evidence" value="ECO:0007669"/>
    <property type="project" value="UniProtKB-KW"/>
</dbReference>
<dbReference type="Proteomes" id="UP000308917">
    <property type="component" value="Unassembled WGS sequence"/>
</dbReference>
<evidence type="ECO:0000313" key="8">
    <source>
        <dbReference type="EMBL" id="THU04106.1"/>
    </source>
</evidence>
<evidence type="ECO:0000256" key="5">
    <source>
        <dbReference type="HAMAP-Rule" id="MF_02126"/>
    </source>
</evidence>
<dbReference type="AlphaFoldDB" id="A0A4V4GRY5"/>
<dbReference type="InterPro" id="IPR007848">
    <property type="entry name" value="Small_mtfrase_dom"/>
</dbReference>
<dbReference type="InterPro" id="IPR019874">
    <property type="entry name" value="RF_methyltr_PrmC"/>
</dbReference>
<comment type="caution">
    <text evidence="8">The sequence shown here is derived from an EMBL/GenBank/DDBJ whole genome shotgun (WGS) entry which is preliminary data.</text>
</comment>
<name>A0A4V4GRY5_9BURK</name>
<dbReference type="EMBL" id="STFG01000003">
    <property type="protein sequence ID" value="THU04106.1"/>
    <property type="molecule type" value="Genomic_DNA"/>
</dbReference>
<dbReference type="PROSITE" id="PS00092">
    <property type="entry name" value="N6_MTASE"/>
    <property type="match status" value="1"/>
</dbReference>
<reference evidence="8 9" key="1">
    <citation type="journal article" date="2015" name="Antonie Van Leeuwenhoek">
        <title>Lampropedia puyangensis sp. nov., isolated from symptomatic bark of Populus ? euramericana canker and emended description of Lampropedia hyalina (Ehrenberg 1832) Lee et al. 2004.</title>
        <authorList>
            <person name="Li Y."/>
            <person name="Wang T."/>
            <person name="Piao C.G."/>
            <person name="Wang L.F."/>
            <person name="Tian G.Z."/>
            <person name="Zhu T.H."/>
            <person name="Guo M.W."/>
        </authorList>
    </citation>
    <scope>NUCLEOTIDE SEQUENCE [LARGE SCALE GENOMIC DNA]</scope>
    <source>
        <strain evidence="8 9">2-bin</strain>
    </source>
</reference>
<comment type="similarity">
    <text evidence="5">Belongs to the protein N5-glutamine methyltransferase family. PrmC subfamily.</text>
</comment>
<dbReference type="EC" id="2.1.1.297" evidence="5"/>
<dbReference type="OrthoDB" id="9800643at2"/>
<feature type="domain" description="Methyltransferase small" evidence="6">
    <location>
        <begin position="111"/>
        <end position="207"/>
    </location>
</feature>
<dbReference type="GO" id="GO:0003676">
    <property type="term" value="F:nucleic acid binding"/>
    <property type="evidence" value="ECO:0007669"/>
    <property type="project" value="InterPro"/>
</dbReference>
<dbReference type="InterPro" id="IPR002052">
    <property type="entry name" value="DNA_methylase_N6_adenine_CS"/>
</dbReference>
<proteinExistence type="inferred from homology"/>
<feature type="domain" description="Release factor glutamine methyltransferase N-terminal" evidence="7">
    <location>
        <begin position="14"/>
        <end position="80"/>
    </location>
</feature>
<dbReference type="PANTHER" id="PTHR18895">
    <property type="entry name" value="HEMK METHYLTRANSFERASE"/>
    <property type="match status" value="1"/>
</dbReference>
<comment type="catalytic activity">
    <reaction evidence="4 5">
        <text>L-glutaminyl-[peptide chain release factor] + S-adenosyl-L-methionine = N(5)-methyl-L-glutaminyl-[peptide chain release factor] + S-adenosyl-L-homocysteine + H(+)</text>
        <dbReference type="Rhea" id="RHEA:42896"/>
        <dbReference type="Rhea" id="RHEA-COMP:10271"/>
        <dbReference type="Rhea" id="RHEA-COMP:10272"/>
        <dbReference type="ChEBI" id="CHEBI:15378"/>
        <dbReference type="ChEBI" id="CHEBI:30011"/>
        <dbReference type="ChEBI" id="CHEBI:57856"/>
        <dbReference type="ChEBI" id="CHEBI:59789"/>
        <dbReference type="ChEBI" id="CHEBI:61891"/>
        <dbReference type="EC" id="2.1.1.297"/>
    </reaction>
</comment>
<dbReference type="Pfam" id="PF17827">
    <property type="entry name" value="PrmC_N"/>
    <property type="match status" value="1"/>
</dbReference>
<sequence>MSFTSPPSISIAHALQQAHQAGLARIDAQLLLLHAIGRLDQGRAWLISHDDALLSPEQQLRWQTLIAQRADGMPVAYLTGSKEFFGLPLHINSATLDPRPDTEILVEWALEKIHSITAPRVLDLGTGSGAIALAIQKQRPDALVWAIDQSSKALAVAQANGQRLGLPVQWLQGDWFAPVRHANLPPFDMIVSNPPYIETSDPHLAALQHEPQEALVSGEDGLDDIRRISQAAVAHLKTQGYLLLEHGWNQAPSVAKILRQAGFIAIDTRHDLGGHIRCSAGLYNG</sequence>
<dbReference type="InterPro" id="IPR050320">
    <property type="entry name" value="N5-glutamine_MTase"/>
</dbReference>
<dbReference type="InterPro" id="IPR040758">
    <property type="entry name" value="PrmC_N"/>
</dbReference>
<feature type="binding site" evidence="5">
    <location>
        <position position="175"/>
    </location>
    <ligand>
        <name>S-adenosyl-L-methionine</name>
        <dbReference type="ChEBI" id="CHEBI:59789"/>
    </ligand>
</feature>
<evidence type="ECO:0000256" key="2">
    <source>
        <dbReference type="ARBA" id="ARBA00022679"/>
    </source>
</evidence>
<dbReference type="FunFam" id="3.40.50.150:FF:000053">
    <property type="entry name" value="Release factor glutamine methyltransferase"/>
    <property type="match status" value="1"/>
</dbReference>
<keyword evidence="2 5" id="KW-0808">Transferase</keyword>
<evidence type="ECO:0000256" key="4">
    <source>
        <dbReference type="ARBA" id="ARBA00048391"/>
    </source>
</evidence>
<evidence type="ECO:0000256" key="3">
    <source>
        <dbReference type="ARBA" id="ARBA00022691"/>
    </source>
</evidence>
<evidence type="ECO:0000313" key="9">
    <source>
        <dbReference type="Proteomes" id="UP000308917"/>
    </source>
</evidence>
<dbReference type="NCBIfam" id="TIGR00536">
    <property type="entry name" value="hemK_fam"/>
    <property type="match status" value="1"/>
</dbReference>
<feature type="binding site" evidence="5">
    <location>
        <position position="148"/>
    </location>
    <ligand>
        <name>S-adenosyl-L-methionine</name>
        <dbReference type="ChEBI" id="CHEBI:59789"/>
    </ligand>
</feature>
<keyword evidence="3 5" id="KW-0949">S-adenosyl-L-methionine</keyword>
<protein>
    <recommendedName>
        <fullName evidence="5">Release factor glutamine methyltransferase</fullName>
        <shortName evidence="5">RF MTase</shortName>
        <ecNumber evidence="5">2.1.1.297</ecNumber>
    </recommendedName>
    <alternativeName>
        <fullName evidence="5">N5-glutamine methyltransferase PrmC</fullName>
    </alternativeName>
    <alternativeName>
        <fullName evidence="5">Protein-(glutamine-N5) MTase PrmC</fullName>
    </alternativeName>
    <alternativeName>
        <fullName evidence="5">Protein-glutamine N-methyltransferase PrmC</fullName>
    </alternativeName>
</protein>
<comment type="function">
    <text evidence="5">Methylates the class 1 translation termination release factors RF1/PrfA and RF2/PrfB on the glutamine residue of the universally conserved GGQ motif.</text>
</comment>
<dbReference type="Pfam" id="PF05175">
    <property type="entry name" value="MTS"/>
    <property type="match status" value="1"/>
</dbReference>
<dbReference type="Gene3D" id="3.40.50.150">
    <property type="entry name" value="Vaccinia Virus protein VP39"/>
    <property type="match status" value="1"/>
</dbReference>
<keyword evidence="1 5" id="KW-0489">Methyltransferase</keyword>
<dbReference type="RefSeq" id="WP_136572671.1">
    <property type="nucleotide sequence ID" value="NZ_STFG01000003.1"/>
</dbReference>
<dbReference type="SUPFAM" id="SSF53335">
    <property type="entry name" value="S-adenosyl-L-methionine-dependent methyltransferases"/>
    <property type="match status" value="1"/>
</dbReference>
<feature type="binding site" evidence="5">
    <location>
        <position position="193"/>
    </location>
    <ligand>
        <name>S-adenosyl-L-methionine</name>
        <dbReference type="ChEBI" id="CHEBI:59789"/>
    </ligand>
</feature>
<dbReference type="InterPro" id="IPR004556">
    <property type="entry name" value="HemK-like"/>
</dbReference>
<dbReference type="Gene3D" id="1.10.8.10">
    <property type="entry name" value="DNA helicase RuvA subunit, C-terminal domain"/>
    <property type="match status" value="1"/>
</dbReference>
<dbReference type="InterPro" id="IPR029063">
    <property type="entry name" value="SAM-dependent_MTases_sf"/>
</dbReference>
<evidence type="ECO:0000256" key="1">
    <source>
        <dbReference type="ARBA" id="ARBA00022603"/>
    </source>
</evidence>
<dbReference type="CDD" id="cd02440">
    <property type="entry name" value="AdoMet_MTases"/>
    <property type="match status" value="1"/>
</dbReference>
<dbReference type="HAMAP" id="MF_02126">
    <property type="entry name" value="RF_methyltr_PrmC"/>
    <property type="match status" value="1"/>
</dbReference>
<evidence type="ECO:0000259" key="7">
    <source>
        <dbReference type="Pfam" id="PF17827"/>
    </source>
</evidence>
<keyword evidence="9" id="KW-1185">Reference proteome</keyword>
<feature type="binding site" evidence="5">
    <location>
        <begin position="193"/>
        <end position="196"/>
    </location>
    <ligand>
        <name>substrate</name>
    </ligand>
</feature>
<organism evidence="8 9">
    <name type="scientific">Lampropedia puyangensis</name>
    <dbReference type="NCBI Taxonomy" id="1330072"/>
    <lineage>
        <taxon>Bacteria</taxon>
        <taxon>Pseudomonadati</taxon>
        <taxon>Pseudomonadota</taxon>
        <taxon>Betaproteobacteria</taxon>
        <taxon>Burkholderiales</taxon>
        <taxon>Comamonadaceae</taxon>
        <taxon>Lampropedia</taxon>
    </lineage>
</organism>
<dbReference type="PANTHER" id="PTHR18895:SF74">
    <property type="entry name" value="MTRF1L RELEASE FACTOR GLUTAMINE METHYLTRANSFERASE"/>
    <property type="match status" value="1"/>
</dbReference>
<accession>A0A4V4GRY5</accession>